<feature type="region of interest" description="Disordered" evidence="1">
    <location>
        <begin position="546"/>
        <end position="685"/>
    </location>
</feature>
<keyword evidence="2" id="KW-1133">Transmembrane helix</keyword>
<evidence type="ECO:0000256" key="2">
    <source>
        <dbReference type="SAM" id="Phobius"/>
    </source>
</evidence>
<reference evidence="3" key="1">
    <citation type="submission" date="2021-01" db="EMBL/GenBank/DDBJ databases">
        <authorList>
            <person name="Corre E."/>
            <person name="Pelletier E."/>
            <person name="Niang G."/>
            <person name="Scheremetjew M."/>
            <person name="Finn R."/>
            <person name="Kale V."/>
            <person name="Holt S."/>
            <person name="Cochrane G."/>
            <person name="Meng A."/>
            <person name="Brown T."/>
            <person name="Cohen L."/>
        </authorList>
    </citation>
    <scope>NUCLEOTIDE SEQUENCE</scope>
    <source>
        <strain evidence="3">CCMP 410</strain>
    </source>
</reference>
<keyword evidence="2" id="KW-0472">Membrane</keyword>
<evidence type="ECO:0000256" key="1">
    <source>
        <dbReference type="SAM" id="MobiDB-lite"/>
    </source>
</evidence>
<feature type="region of interest" description="Disordered" evidence="1">
    <location>
        <begin position="160"/>
        <end position="214"/>
    </location>
</feature>
<feature type="compositionally biased region" description="Pro residues" evidence="1">
    <location>
        <begin position="626"/>
        <end position="639"/>
    </location>
</feature>
<feature type="compositionally biased region" description="Low complexity" evidence="1">
    <location>
        <begin position="193"/>
        <end position="203"/>
    </location>
</feature>
<feature type="compositionally biased region" description="Pro residues" evidence="1">
    <location>
        <begin position="568"/>
        <end position="589"/>
    </location>
</feature>
<evidence type="ECO:0000313" key="3">
    <source>
        <dbReference type="EMBL" id="CAD9305868.1"/>
    </source>
</evidence>
<organism evidence="3">
    <name type="scientific">Grammatophora oceanica</name>
    <dbReference type="NCBI Taxonomy" id="210454"/>
    <lineage>
        <taxon>Eukaryota</taxon>
        <taxon>Sar</taxon>
        <taxon>Stramenopiles</taxon>
        <taxon>Ochrophyta</taxon>
        <taxon>Bacillariophyta</taxon>
        <taxon>Fragilariophyceae</taxon>
        <taxon>Fragilariophycidae</taxon>
        <taxon>Rhabdonematales</taxon>
        <taxon>Grammatophoraceae</taxon>
        <taxon>Grammatophora</taxon>
    </lineage>
</organism>
<feature type="compositionally biased region" description="Polar residues" evidence="1">
    <location>
        <begin position="739"/>
        <end position="760"/>
    </location>
</feature>
<keyword evidence="2" id="KW-0812">Transmembrane</keyword>
<dbReference type="AlphaFoldDB" id="A0A7S1YKD7"/>
<feature type="compositionally biased region" description="Low complexity" evidence="1">
    <location>
        <begin position="646"/>
        <end position="663"/>
    </location>
</feature>
<gene>
    <name evidence="3" type="ORF">GOCE00092_LOCUS24255</name>
</gene>
<feature type="region of interest" description="Disordered" evidence="1">
    <location>
        <begin position="734"/>
        <end position="769"/>
    </location>
</feature>
<dbReference type="EMBL" id="HBGK01046160">
    <property type="protein sequence ID" value="CAD9305868.1"/>
    <property type="molecule type" value="Transcribed_RNA"/>
</dbReference>
<feature type="compositionally biased region" description="Low complexity" evidence="1">
    <location>
        <begin position="399"/>
        <end position="418"/>
    </location>
</feature>
<proteinExistence type="predicted"/>
<feature type="region of interest" description="Disordered" evidence="1">
    <location>
        <begin position="399"/>
        <end position="420"/>
    </location>
</feature>
<sequence length="769" mass="81441">MSSSRDSLMAGSVPTFGHRSSQYCTGDLESDDDGIPVVDGMSLSYDSGWGSQEDGIPVIYAGGEVGSLGGSDDDGMSASLGSGWQSFPLYLGVESNLRSPSKKKGLLPMIVLTSNTEESSSLAASSLSSSWSSSSCEEEDDHGSMSNRIISNIDALRSFWGGGEPRERPETKRRRSLSPSLSSPTLETDGEDLSGSSGDLLTSVNESDEGSCTLSSSAAAPYAASDDSWFAPSDHNRCRMSVRYGSVPTVRSLTESSSSSESSASSPPTSSAADSCGLSSKEEVDSSVAPSLDPPPNTQEKMARHVYPSKSRLTLDTEKISEFSTAGLESNISSATYSSSVSGRPKQYESPHQSGLVAASLRSKCRRRVCFITLFLAIFTVVAIGTLLGVELWSVRSQSSPATTGQPSSAPTSPTSTGIPDTHVAPLTLNLLFRQRVPDVEAVAIVLVKELARELSTIPGFSEVQLSMAQVPDDTSVSPRSRQKSNVMLVGRAIFEDPTSDDVVDFVYELSCGLLTDVDKLQRALVQQPTLKGVVYEGTFVDDCDRDIFTSPDGTQEPSASPSQTTPMPTPWTRPPKPTVAPTDLPTPQPSSATSYPSLEPTEAPSKHSAGPSLGLEVTSDSPSSTPKPTPWSRPPQPTDRPTRTPPTSLTSFPSSKPSQSPTVPHPSLSPVAIGSYEPSMQVPSEAPSHHILAHWTLSPVSVQLTMQVTAPQAAPSAPTASPIRLDDELVVRPMRPSPTANPSASLEPTGITRTMTSPRPTRAPHRHQ</sequence>
<feature type="compositionally biased region" description="Low complexity" evidence="1">
    <location>
        <begin position="254"/>
        <end position="272"/>
    </location>
</feature>
<protein>
    <submittedName>
        <fullName evidence="3">Uncharacterized protein</fullName>
    </submittedName>
</protein>
<feature type="compositionally biased region" description="Polar residues" evidence="1">
    <location>
        <begin position="552"/>
        <end position="564"/>
    </location>
</feature>
<feature type="region of interest" description="Disordered" evidence="1">
    <location>
        <begin position="253"/>
        <end position="305"/>
    </location>
</feature>
<name>A0A7S1YKD7_9STRA</name>
<feature type="transmembrane region" description="Helical" evidence="2">
    <location>
        <begin position="369"/>
        <end position="390"/>
    </location>
</feature>
<accession>A0A7S1YKD7</accession>